<evidence type="ECO:0008006" key="2">
    <source>
        <dbReference type="Google" id="ProtNLM"/>
    </source>
</evidence>
<dbReference type="Pfam" id="PF03692">
    <property type="entry name" value="CxxCxxCC"/>
    <property type="match status" value="1"/>
</dbReference>
<gene>
    <name evidence="1" type="ORF">LCGC14_1795830</name>
</gene>
<reference evidence="1" key="1">
    <citation type="journal article" date="2015" name="Nature">
        <title>Complex archaea that bridge the gap between prokaryotes and eukaryotes.</title>
        <authorList>
            <person name="Spang A."/>
            <person name="Saw J.H."/>
            <person name="Jorgensen S.L."/>
            <person name="Zaremba-Niedzwiedzka K."/>
            <person name="Martijn J."/>
            <person name="Lind A.E."/>
            <person name="van Eijk R."/>
            <person name="Schleper C."/>
            <person name="Guy L."/>
            <person name="Ettema T.J."/>
        </authorList>
    </citation>
    <scope>NUCLEOTIDE SEQUENCE</scope>
</reference>
<protein>
    <recommendedName>
        <fullName evidence="2">YkgJ family cysteine cluster protein</fullName>
    </recommendedName>
</protein>
<name>A0A0F9J5Z5_9ZZZZ</name>
<organism evidence="1">
    <name type="scientific">marine sediment metagenome</name>
    <dbReference type="NCBI Taxonomy" id="412755"/>
    <lineage>
        <taxon>unclassified sequences</taxon>
        <taxon>metagenomes</taxon>
        <taxon>ecological metagenomes</taxon>
    </lineage>
</organism>
<dbReference type="EMBL" id="LAZR01017232">
    <property type="protein sequence ID" value="KKM01296.1"/>
    <property type="molecule type" value="Genomic_DNA"/>
</dbReference>
<sequence length="136" mass="15276">MTYDTLRLSKVFQCKKCGNCCKGFGGTFITAEDIEAISNYIKADPRNFVTDYCQMSEGKPILGQGKNGYCLFWNGLCLIHPVKPRMCREWPFIKAVMVDIDNWSEMAACCPGINSGIPISRLKECLGKVMSKQSDR</sequence>
<accession>A0A0F9J5Z5</accession>
<dbReference type="PANTHER" id="PTHR35866:SF1">
    <property type="entry name" value="YKGJ FAMILY CYSTEINE CLUSTER PROTEIN"/>
    <property type="match status" value="1"/>
</dbReference>
<dbReference type="InterPro" id="IPR005358">
    <property type="entry name" value="Puta_zinc/iron-chelating_dom"/>
</dbReference>
<evidence type="ECO:0000313" key="1">
    <source>
        <dbReference type="EMBL" id="KKM01296.1"/>
    </source>
</evidence>
<comment type="caution">
    <text evidence="1">The sequence shown here is derived from an EMBL/GenBank/DDBJ whole genome shotgun (WGS) entry which is preliminary data.</text>
</comment>
<dbReference type="PANTHER" id="PTHR35866">
    <property type="entry name" value="PUTATIVE-RELATED"/>
    <property type="match status" value="1"/>
</dbReference>
<proteinExistence type="predicted"/>
<dbReference type="AlphaFoldDB" id="A0A0F9J5Z5"/>